<organism evidence="1 2">
    <name type="scientific">Prochlorococcus marinus (strain SARG / CCMP1375 / SS120)</name>
    <dbReference type="NCBI Taxonomy" id="167539"/>
    <lineage>
        <taxon>Bacteria</taxon>
        <taxon>Bacillati</taxon>
        <taxon>Cyanobacteriota</taxon>
        <taxon>Cyanophyceae</taxon>
        <taxon>Synechococcales</taxon>
        <taxon>Prochlorococcaceae</taxon>
        <taxon>Prochlorococcus</taxon>
    </lineage>
</organism>
<dbReference type="eggNOG" id="ENOG5033U4A">
    <property type="taxonomic scope" value="Bacteria"/>
</dbReference>
<keyword evidence="2" id="KW-1185">Reference proteome</keyword>
<dbReference type="HOGENOM" id="CLU_135681_0_0_3"/>
<dbReference type="EMBL" id="AE017126">
    <property type="protein sequence ID" value="AAQ00164.1"/>
    <property type="molecule type" value="Genomic_DNA"/>
</dbReference>
<dbReference type="PATRIC" id="fig|167539.5.peg.1171"/>
<evidence type="ECO:0000313" key="1">
    <source>
        <dbReference type="EMBL" id="AAQ00164.1"/>
    </source>
</evidence>
<sequence>MRKSLSLFRRVTYSLILFPFALGTLISPSFGKDESKKSPASQEDLVLYEGIGATYICFARKLDIEFQKASVVAAVTYVNVIEGKHDGKIKVAGDRKFTRKELLTAAEAQLVPAAVRYCPDEVPDKVKKQVKKYLKKVKEASKKK</sequence>
<dbReference type="STRING" id="167539.Pro_1119"/>
<name>Q7VBH3_PROMA</name>
<evidence type="ECO:0000313" key="2">
    <source>
        <dbReference type="Proteomes" id="UP000001420"/>
    </source>
</evidence>
<proteinExistence type="predicted"/>
<dbReference type="OrthoDB" id="540251at2"/>
<dbReference type="Proteomes" id="UP000001420">
    <property type="component" value="Chromosome"/>
</dbReference>
<accession>Q7VBH3</accession>
<dbReference type="KEGG" id="pma:Pro_1119"/>
<reference evidence="1 2" key="1">
    <citation type="journal article" date="2003" name="Proc. Natl. Acad. Sci. U.S.A.">
        <title>Genome sequence of the cyanobacterium Prochlorococcus marinus SS120, a nearly minimal oxyphototrophic genome.</title>
        <authorList>
            <person name="Dufresne A."/>
            <person name="Salanoubat M."/>
            <person name="Partensky F."/>
            <person name="Artiguenave F."/>
            <person name="Axmann I.M."/>
            <person name="Barbe V."/>
            <person name="Duprat S."/>
            <person name="Galperin M.Y."/>
            <person name="Koonin E.V."/>
            <person name="Le Gall F."/>
            <person name="Makarova K.S."/>
            <person name="Ostrowski M."/>
            <person name="Oztas S."/>
            <person name="Robert C."/>
            <person name="Rogozin I.B."/>
            <person name="Scanlan D.J."/>
            <person name="Tandeau de Marsac N."/>
            <person name="Weissenbach J."/>
            <person name="Wincker P."/>
            <person name="Wolf Y.I."/>
            <person name="Hess W.R."/>
        </authorList>
    </citation>
    <scope>NUCLEOTIDE SEQUENCE [LARGE SCALE GENOMIC DNA]</scope>
    <source>
        <strain evidence="2">SARG / CCMP1375 / SS120</strain>
    </source>
</reference>
<protein>
    <submittedName>
        <fullName evidence="1">Uncharacterized protein</fullName>
    </submittedName>
</protein>
<dbReference type="AlphaFoldDB" id="Q7VBH3"/>
<dbReference type="EnsemblBacteria" id="AAQ00164">
    <property type="protein sequence ID" value="AAQ00164"/>
    <property type="gene ID" value="Pro_1119"/>
</dbReference>
<gene>
    <name evidence="1" type="ordered locus">Pro_1119</name>
</gene>